<feature type="transmembrane region" description="Helical" evidence="12">
    <location>
        <begin position="342"/>
        <end position="364"/>
    </location>
</feature>
<keyword evidence="4" id="KW-1003">Cell membrane</keyword>
<feature type="transmembrane region" description="Helical" evidence="12">
    <location>
        <begin position="303"/>
        <end position="322"/>
    </location>
</feature>
<dbReference type="InterPro" id="IPR016152">
    <property type="entry name" value="PTrfase/Anion_transptr"/>
</dbReference>
<feature type="domain" description="PTS EIIB type-2" evidence="14">
    <location>
        <begin position="170"/>
        <end position="267"/>
    </location>
</feature>
<evidence type="ECO:0000313" key="17">
    <source>
        <dbReference type="Proteomes" id="UP000595897"/>
    </source>
</evidence>
<dbReference type="InterPro" id="IPR003352">
    <property type="entry name" value="PTS_EIIC"/>
</dbReference>
<gene>
    <name evidence="16" type="primary">fruABC</name>
    <name evidence="16" type="ORF">bsdtb5_34290</name>
</gene>
<feature type="transmembrane region" description="Helical" evidence="12">
    <location>
        <begin position="463"/>
        <end position="483"/>
    </location>
</feature>
<sequence>MGMRITSLLKQNAILLDGKVSSKDEAIDKMIELMSGTGNVSDVEEYKRAVLQRESEGSTGIGEGIAIPHAKTSAVKQAGLSAMVVRDGVDFDSLDGAPVTLVFLIAAPNTKDNVHLDVLSRLSVLLMDETFTNNLRNAKSINEFLQVIDEAESKKFPEEKVNSMANGAKYRVLAVTACPTGIAHTFMAAESLETKAREKGITIKVETNGSGGAKNVLTKEDIAGADCIIVAADKKVDMARFDGKRVIQTKVANGIHKASELIDEAVSGNAPIYHSDERSEGASFEGEQESIGRQIYKHLMNGVSHMLPFVIGGGILIALAFLLDDYSIKPSNFGSNTPVAAFFKSIGGGAFGFMLPILAGYIAMSIGDRPALAVGVVGGYIASQGGSAFFGALIAGFAAGYLVVGLRKLFSFLPQSLEGIKPVLIYPFFGILIIGVLMTYAINPPLAELNKILTDALNGMSGSSKLVLGLILGGMMSIDFGGPINKTAYVFGTASLASGNFDIMAAVMIGGMTPPLAIAVATLLFKNRFTKRERESGITNFVMGLAFITEGAIPFAAADPLRVIPSLAIGSAISGALSMVFGCTLRAPHGGVFVFPVVGNAGMYIVALVIGTLVGSVLLGLLKKPVEE</sequence>
<reference evidence="16 17" key="1">
    <citation type="submission" date="2020-11" db="EMBL/GenBank/DDBJ databases">
        <title>Draft genome sequencing of a Lachnospiraceae strain isolated from anoxic soil subjected to BSD treatment.</title>
        <authorList>
            <person name="Uek A."/>
            <person name="Tonouchi A."/>
        </authorList>
    </citation>
    <scope>NUCLEOTIDE SEQUENCE [LARGE SCALE GENOMIC DNA]</scope>
    <source>
        <strain evidence="16 17">TB5</strain>
    </source>
</reference>
<dbReference type="Pfam" id="PF02378">
    <property type="entry name" value="PTS_EIIC"/>
    <property type="match status" value="1"/>
</dbReference>
<keyword evidence="8" id="KW-0598">Phosphotransferase system</keyword>
<dbReference type="InterPro" id="IPR002178">
    <property type="entry name" value="PTS_EIIA_type-2_dom"/>
</dbReference>
<dbReference type="InterPro" id="IPR036095">
    <property type="entry name" value="PTS_EIIB-like_sf"/>
</dbReference>
<feature type="transmembrane region" description="Helical" evidence="12">
    <location>
        <begin position="424"/>
        <end position="442"/>
    </location>
</feature>
<evidence type="ECO:0000256" key="1">
    <source>
        <dbReference type="ARBA" id="ARBA00004429"/>
    </source>
</evidence>
<dbReference type="PANTHER" id="PTHR30505">
    <property type="entry name" value="FRUCTOSE-LIKE PERMEASE"/>
    <property type="match status" value="1"/>
</dbReference>
<dbReference type="Gene3D" id="3.40.50.2300">
    <property type="match status" value="1"/>
</dbReference>
<dbReference type="NCBIfam" id="TIGR01427">
    <property type="entry name" value="PTS_IIC_fructo"/>
    <property type="match status" value="1"/>
</dbReference>
<evidence type="ECO:0000259" key="13">
    <source>
        <dbReference type="PROSITE" id="PS51094"/>
    </source>
</evidence>
<dbReference type="SUPFAM" id="SSF52794">
    <property type="entry name" value="PTS system IIB component-like"/>
    <property type="match status" value="1"/>
</dbReference>
<dbReference type="NCBIfam" id="TIGR00829">
    <property type="entry name" value="FRU"/>
    <property type="match status" value="1"/>
</dbReference>
<dbReference type="Proteomes" id="UP000595897">
    <property type="component" value="Chromosome"/>
</dbReference>
<organism evidence="16 17">
    <name type="scientific">Anaeromicropila herbilytica</name>
    <dbReference type="NCBI Taxonomy" id="2785025"/>
    <lineage>
        <taxon>Bacteria</taxon>
        <taxon>Bacillati</taxon>
        <taxon>Bacillota</taxon>
        <taxon>Clostridia</taxon>
        <taxon>Lachnospirales</taxon>
        <taxon>Lachnospiraceae</taxon>
        <taxon>Anaeromicropila</taxon>
    </lineage>
</organism>
<dbReference type="GO" id="GO:0090563">
    <property type="term" value="F:protein-phosphocysteine-sugar phosphotransferase activity"/>
    <property type="evidence" value="ECO:0007669"/>
    <property type="project" value="TreeGrafter"/>
</dbReference>
<dbReference type="CDD" id="cd00211">
    <property type="entry name" value="PTS_IIA_fru"/>
    <property type="match status" value="1"/>
</dbReference>
<evidence type="ECO:0000256" key="11">
    <source>
        <dbReference type="ARBA" id="ARBA00023136"/>
    </source>
</evidence>
<dbReference type="InterPro" id="IPR003353">
    <property type="entry name" value="PTS_IIB_fruc"/>
</dbReference>
<keyword evidence="5" id="KW-0597">Phosphoprotein</keyword>
<evidence type="ECO:0000259" key="14">
    <source>
        <dbReference type="PROSITE" id="PS51099"/>
    </source>
</evidence>
<dbReference type="InterPro" id="IPR013011">
    <property type="entry name" value="PTS_EIIB_2"/>
</dbReference>
<dbReference type="EMBL" id="AP024169">
    <property type="protein sequence ID" value="BCN32134.1"/>
    <property type="molecule type" value="Genomic_DNA"/>
</dbReference>
<feature type="transmembrane region" description="Helical" evidence="12">
    <location>
        <begin position="563"/>
        <end position="585"/>
    </location>
</feature>
<dbReference type="FunFam" id="3.40.930.10:FF:000009">
    <property type="entry name" value="PTS system, fructose specific IIABC component"/>
    <property type="match status" value="1"/>
</dbReference>
<feature type="transmembrane region" description="Helical" evidence="12">
    <location>
        <begin position="371"/>
        <end position="404"/>
    </location>
</feature>
<keyword evidence="10 12" id="KW-1133">Transmembrane helix</keyword>
<dbReference type="GO" id="GO:0009401">
    <property type="term" value="P:phosphoenolpyruvate-dependent sugar phosphotransferase system"/>
    <property type="evidence" value="ECO:0007669"/>
    <property type="project" value="UniProtKB-KW"/>
</dbReference>
<evidence type="ECO:0000313" key="16">
    <source>
        <dbReference type="EMBL" id="BCN32134.1"/>
    </source>
</evidence>
<evidence type="ECO:0000256" key="5">
    <source>
        <dbReference type="ARBA" id="ARBA00022553"/>
    </source>
</evidence>
<dbReference type="PANTHER" id="PTHR30505:SF28">
    <property type="entry name" value="PTS SYSTEM 2-O-ALPHA-MANNOSYL-D-GLYCERATE-SPECIFIC EIIABC COMPONENT"/>
    <property type="match status" value="1"/>
</dbReference>
<protein>
    <submittedName>
        <fullName evidence="16">PTS fructose transporter subunit IIC</fullName>
    </submittedName>
</protein>
<dbReference type="GO" id="GO:0005886">
    <property type="term" value="C:plasma membrane"/>
    <property type="evidence" value="ECO:0007669"/>
    <property type="project" value="UniProtKB-SubCell"/>
</dbReference>
<dbReference type="GO" id="GO:0022877">
    <property type="term" value="F:protein-N(PI)-phosphohistidine-fructose phosphotransferase system transporter activity"/>
    <property type="evidence" value="ECO:0007669"/>
    <property type="project" value="InterPro"/>
</dbReference>
<name>A0A7R7IEI4_9FIRM</name>
<dbReference type="PROSITE" id="PS51099">
    <property type="entry name" value="PTS_EIIB_TYPE_2"/>
    <property type="match status" value="1"/>
</dbReference>
<dbReference type="CDD" id="cd05569">
    <property type="entry name" value="PTS_IIB_fructose"/>
    <property type="match status" value="1"/>
</dbReference>
<evidence type="ECO:0000256" key="3">
    <source>
        <dbReference type="ARBA" id="ARBA00022448"/>
    </source>
</evidence>
<evidence type="ECO:0000259" key="15">
    <source>
        <dbReference type="PROSITE" id="PS51104"/>
    </source>
</evidence>
<evidence type="ECO:0000256" key="4">
    <source>
        <dbReference type="ARBA" id="ARBA00022475"/>
    </source>
</evidence>
<keyword evidence="9 12" id="KW-0812">Transmembrane</keyword>
<evidence type="ECO:0000256" key="2">
    <source>
        <dbReference type="ARBA" id="ARBA00004496"/>
    </source>
</evidence>
<evidence type="ECO:0000256" key="7">
    <source>
        <dbReference type="ARBA" id="ARBA00022679"/>
    </source>
</evidence>
<feature type="transmembrane region" description="Helical" evidence="12">
    <location>
        <begin position="597"/>
        <end position="622"/>
    </location>
</feature>
<dbReference type="GO" id="GO:0005737">
    <property type="term" value="C:cytoplasm"/>
    <property type="evidence" value="ECO:0007669"/>
    <property type="project" value="UniProtKB-SubCell"/>
</dbReference>
<accession>A0A7R7IEI4</accession>
<keyword evidence="17" id="KW-1185">Reference proteome</keyword>
<dbReference type="AlphaFoldDB" id="A0A7R7IEI4"/>
<feature type="transmembrane region" description="Helical" evidence="12">
    <location>
        <begin position="537"/>
        <end position="557"/>
    </location>
</feature>
<dbReference type="PROSITE" id="PS51104">
    <property type="entry name" value="PTS_EIIC_TYPE_2"/>
    <property type="match status" value="1"/>
</dbReference>
<comment type="subcellular location">
    <subcellularLocation>
        <location evidence="1">Cell inner membrane</location>
        <topology evidence="1">Multi-pass membrane protein</topology>
    </subcellularLocation>
    <subcellularLocation>
        <location evidence="2">Cytoplasm</location>
    </subcellularLocation>
</comment>
<keyword evidence="3" id="KW-0813">Transport</keyword>
<proteinExistence type="predicted"/>
<dbReference type="PROSITE" id="PS51094">
    <property type="entry name" value="PTS_EIIA_TYPE_2"/>
    <property type="match status" value="1"/>
</dbReference>
<dbReference type="PROSITE" id="PS00372">
    <property type="entry name" value="PTS_EIIA_TYPE_2_HIS"/>
    <property type="match status" value="1"/>
</dbReference>
<dbReference type="KEGG" id="ahb:bsdtb5_34290"/>
<feature type="domain" description="PTS EIIC type-2" evidence="15">
    <location>
        <begin position="295"/>
        <end position="628"/>
    </location>
</feature>
<dbReference type="InterPro" id="IPR004715">
    <property type="entry name" value="PTS_IIA_fruc"/>
</dbReference>
<dbReference type="InterPro" id="IPR003501">
    <property type="entry name" value="PTS_EIIB_2/3"/>
</dbReference>
<feature type="transmembrane region" description="Helical" evidence="12">
    <location>
        <begin position="503"/>
        <end position="525"/>
    </location>
</feature>
<evidence type="ECO:0000256" key="6">
    <source>
        <dbReference type="ARBA" id="ARBA00022597"/>
    </source>
</evidence>
<evidence type="ECO:0000256" key="8">
    <source>
        <dbReference type="ARBA" id="ARBA00022683"/>
    </source>
</evidence>
<dbReference type="InterPro" id="IPR050864">
    <property type="entry name" value="Bacterial_PTS_Sugar_Transport"/>
</dbReference>
<dbReference type="FunFam" id="3.40.50.2300:FF:000014">
    <property type="entry name" value="PTS system fructose-like transporter subunit IIB"/>
    <property type="match status" value="1"/>
</dbReference>
<keyword evidence="11 12" id="KW-0472">Membrane</keyword>
<keyword evidence="6" id="KW-0762">Sugar transport</keyword>
<evidence type="ECO:0000256" key="9">
    <source>
        <dbReference type="ARBA" id="ARBA00022692"/>
    </source>
</evidence>
<evidence type="ECO:0000256" key="12">
    <source>
        <dbReference type="SAM" id="Phobius"/>
    </source>
</evidence>
<dbReference type="SUPFAM" id="SSF55804">
    <property type="entry name" value="Phoshotransferase/anion transport protein"/>
    <property type="match status" value="1"/>
</dbReference>
<dbReference type="Pfam" id="PF02302">
    <property type="entry name" value="PTS_IIB"/>
    <property type="match status" value="1"/>
</dbReference>
<dbReference type="Gene3D" id="3.40.930.10">
    <property type="entry name" value="Mannitol-specific EII, Chain A"/>
    <property type="match status" value="1"/>
</dbReference>
<feature type="domain" description="PTS EIIA type-2" evidence="13">
    <location>
        <begin position="7"/>
        <end position="151"/>
    </location>
</feature>
<dbReference type="Pfam" id="PF00359">
    <property type="entry name" value="PTS_EIIA_2"/>
    <property type="match status" value="1"/>
</dbReference>
<dbReference type="GO" id="GO:0005351">
    <property type="term" value="F:carbohydrate:proton symporter activity"/>
    <property type="evidence" value="ECO:0007669"/>
    <property type="project" value="InterPro"/>
</dbReference>
<keyword evidence="7" id="KW-0808">Transferase</keyword>
<evidence type="ECO:0000256" key="10">
    <source>
        <dbReference type="ARBA" id="ARBA00022989"/>
    </source>
</evidence>
<dbReference type="InterPro" id="IPR006327">
    <property type="entry name" value="PTS_IIC_fruc"/>
</dbReference>
<dbReference type="NCBIfam" id="TIGR00848">
    <property type="entry name" value="fruA"/>
    <property type="match status" value="1"/>
</dbReference>
<dbReference type="InterPro" id="IPR013014">
    <property type="entry name" value="PTS_EIIC_2"/>
</dbReference>